<evidence type="ECO:0000313" key="4">
    <source>
        <dbReference type="Proteomes" id="UP000249464"/>
    </source>
</evidence>
<evidence type="ECO:0000313" key="3">
    <source>
        <dbReference type="EMBL" id="SGY14402.1"/>
    </source>
</evidence>
<accession>A0A2X0MBW5</accession>
<evidence type="ECO:0000256" key="2">
    <source>
        <dbReference type="SAM" id="SignalP"/>
    </source>
</evidence>
<organism evidence="3 4">
    <name type="scientific">Microbotryum silenes-dioicae</name>
    <dbReference type="NCBI Taxonomy" id="796604"/>
    <lineage>
        <taxon>Eukaryota</taxon>
        <taxon>Fungi</taxon>
        <taxon>Dikarya</taxon>
        <taxon>Basidiomycota</taxon>
        <taxon>Pucciniomycotina</taxon>
        <taxon>Microbotryomycetes</taxon>
        <taxon>Microbotryales</taxon>
        <taxon>Microbotryaceae</taxon>
        <taxon>Microbotryum</taxon>
    </lineage>
</organism>
<feature type="compositionally biased region" description="Polar residues" evidence="1">
    <location>
        <begin position="23"/>
        <end position="39"/>
    </location>
</feature>
<proteinExistence type="predicted"/>
<name>A0A2X0MBW5_9BASI</name>
<feature type="chain" id="PRO_5016174771" evidence="2">
    <location>
        <begin position="21"/>
        <end position="186"/>
    </location>
</feature>
<dbReference type="Proteomes" id="UP000249464">
    <property type="component" value="Unassembled WGS sequence"/>
</dbReference>
<feature type="region of interest" description="Disordered" evidence="1">
    <location>
        <begin position="23"/>
        <end position="50"/>
    </location>
</feature>
<dbReference type="EMBL" id="FQNC01000012">
    <property type="protein sequence ID" value="SGY14402.1"/>
    <property type="molecule type" value="Genomic_DNA"/>
</dbReference>
<sequence>MLFKVSAALVLAGLSLGASALPSMSTESRAQPSPSSNDKSPYGRTGYIDSPADRKTTTYKVGDKIHFVYNSAPATYFVDVSLMLANGNQSFELANRLTGSSMISNDANARAYFRMPENLKSIATKLLEASQDEHSVKMKSNNCILAYRFEALRSSIWYQLIAKETQNGEYGLVGDLETRQAITISM</sequence>
<protein>
    <submittedName>
        <fullName evidence="3">BQ5605_C010g06172 protein</fullName>
    </submittedName>
</protein>
<feature type="signal peptide" evidence="2">
    <location>
        <begin position="1"/>
        <end position="20"/>
    </location>
</feature>
<keyword evidence="2" id="KW-0732">Signal</keyword>
<gene>
    <name evidence="3" type="primary">BQ5605_C010g06172</name>
    <name evidence="3" type="ORF">BQ5605_C010G06172</name>
</gene>
<reference evidence="3 4" key="1">
    <citation type="submission" date="2016-11" db="EMBL/GenBank/DDBJ databases">
        <authorList>
            <person name="Jaros S."/>
            <person name="Januszkiewicz K."/>
            <person name="Wedrychowicz H."/>
        </authorList>
    </citation>
    <scope>NUCLEOTIDE SEQUENCE [LARGE SCALE GENOMIC DNA]</scope>
</reference>
<dbReference type="AlphaFoldDB" id="A0A2X0MBW5"/>
<evidence type="ECO:0000256" key="1">
    <source>
        <dbReference type="SAM" id="MobiDB-lite"/>
    </source>
</evidence>
<keyword evidence="4" id="KW-1185">Reference proteome</keyword>